<evidence type="ECO:0000256" key="4">
    <source>
        <dbReference type="ARBA" id="ARBA00022679"/>
    </source>
</evidence>
<keyword evidence="7" id="KW-0460">Magnesium</keyword>
<feature type="domain" description="Phosphotransferase system enzyme I N-terminal" evidence="12">
    <location>
        <begin position="10"/>
        <end position="131"/>
    </location>
</feature>
<dbReference type="RefSeq" id="WP_158214111.1">
    <property type="nucleotide sequence ID" value="NZ_NEWD01000005.1"/>
</dbReference>
<dbReference type="GO" id="GO:0046872">
    <property type="term" value="F:metal ion binding"/>
    <property type="evidence" value="ECO:0007669"/>
    <property type="project" value="UniProtKB-KW"/>
</dbReference>
<evidence type="ECO:0000259" key="11">
    <source>
        <dbReference type="Pfam" id="PF02896"/>
    </source>
</evidence>
<comment type="caution">
    <text evidence="13">The sequence shown here is derived from an EMBL/GenBank/DDBJ whole genome shotgun (WGS) entry which is preliminary data.</text>
</comment>
<dbReference type="InterPro" id="IPR015813">
    <property type="entry name" value="Pyrv/PenolPyrv_kinase-like_dom"/>
</dbReference>
<dbReference type="InterPro" id="IPR036637">
    <property type="entry name" value="Phosphohistidine_dom_sf"/>
</dbReference>
<evidence type="ECO:0000256" key="7">
    <source>
        <dbReference type="ARBA" id="ARBA00022842"/>
    </source>
</evidence>
<feature type="compositionally biased region" description="Low complexity" evidence="9">
    <location>
        <begin position="296"/>
        <end position="308"/>
    </location>
</feature>
<dbReference type="InterPro" id="IPR050499">
    <property type="entry name" value="PEP-utilizing_PTS_enzyme"/>
</dbReference>
<keyword evidence="4 13" id="KW-0808">Transferase</keyword>
<dbReference type="AlphaFoldDB" id="A0A229VZU8"/>
<proteinExistence type="inferred from homology"/>
<dbReference type="SUPFAM" id="SSF47831">
    <property type="entry name" value="Enzyme I of the PEP:sugar phosphotransferase system HPr-binding (sub)domain"/>
    <property type="match status" value="1"/>
</dbReference>
<name>A0A229VZU8_9BIFI</name>
<keyword evidence="6" id="KW-0418">Kinase</keyword>
<feature type="domain" description="PEP-utilising enzyme C-terminal" evidence="11">
    <location>
        <begin position="320"/>
        <end position="592"/>
    </location>
</feature>
<organism evidence="13 14">
    <name type="scientific">Bifidobacterium vansinderenii</name>
    <dbReference type="NCBI Taxonomy" id="1984871"/>
    <lineage>
        <taxon>Bacteria</taxon>
        <taxon>Bacillati</taxon>
        <taxon>Actinomycetota</taxon>
        <taxon>Actinomycetes</taxon>
        <taxon>Bifidobacteriales</taxon>
        <taxon>Bifidobacteriaceae</taxon>
        <taxon>Bifidobacterium</taxon>
    </lineage>
</organism>
<dbReference type="PANTHER" id="PTHR46244">
    <property type="entry name" value="PHOSPHOENOLPYRUVATE-PROTEIN PHOSPHOTRANSFERASE"/>
    <property type="match status" value="1"/>
</dbReference>
<evidence type="ECO:0000256" key="1">
    <source>
        <dbReference type="ARBA" id="ARBA00001946"/>
    </source>
</evidence>
<keyword evidence="13" id="KW-0670">Pyruvate</keyword>
<keyword evidence="14" id="KW-1185">Reference proteome</keyword>
<comment type="cofactor">
    <cofactor evidence="1">
        <name>Mg(2+)</name>
        <dbReference type="ChEBI" id="CHEBI:18420"/>
    </cofactor>
</comment>
<keyword evidence="5" id="KW-0479">Metal-binding</keyword>
<sequence>MPSSTPSTFHGIGICPGTVAGPAVILAGRIGGDVAAAEPEPPCADPNAETERIAGMMANVAQEYRDLAASADSADARAMLEAAALLAVDRGLINAVSKRLHMGDGPKLAVRNAVEEYAALFRNLGGRLAERVADLEDIRDRTLAAMEKRAVGEGTGAQGGAHAIPALSEPSVIVARELAPADLTMLLGTNRDMVLGIVCEAGGATSHAAVLATQAGIPTVMRVTGLFDAMTDDSYDDSHSAGGRMIAFNGETGDVVLDPTDREIALLREQPDPGAELGLGAETISDPAVPDDSDSDAGAAGVPGAAVAQGGSVTADTNPEVREVKLLLNLSGSEDLAAMGETIAESDGVGLLRTEFLFLDRADAPSVTEQADLYERVLRAFPGRRVVIRTLDAGSDKPLAFLPRTDGDAEPNPALGVRGIRLSRVYESLLDDQLAALAEAFDRTYGDVDLWVMAPMIATVEEAEWFARKARAYGLPNVGVMIETPAAALCAREILDVVDFASIGTNDLTQYVMAADRCNSAVSGLLDPANPAVMRLIAMVGAAVRETGKPVGVCGEAAGDPRIAPKLVEMGVTSLSVAPARLSALRRSLARLSAE</sequence>
<dbReference type="Gene3D" id="3.50.30.10">
    <property type="entry name" value="Phosphohistidine domain"/>
    <property type="match status" value="1"/>
</dbReference>
<dbReference type="PANTHER" id="PTHR46244:SF3">
    <property type="entry name" value="PHOSPHOENOLPYRUVATE-PROTEIN PHOSPHOTRANSFERASE"/>
    <property type="match status" value="1"/>
</dbReference>
<dbReference type="EMBL" id="NEWD01000005">
    <property type="protein sequence ID" value="OXN01159.1"/>
    <property type="molecule type" value="Genomic_DNA"/>
</dbReference>
<accession>A0A229VZU8</accession>
<dbReference type="GO" id="GO:0009401">
    <property type="term" value="P:phosphoenolpyruvate-dependent sugar phosphotransferase system"/>
    <property type="evidence" value="ECO:0007669"/>
    <property type="project" value="InterPro"/>
</dbReference>
<feature type="domain" description="PEP-utilising enzyme mobile" evidence="10">
    <location>
        <begin position="168"/>
        <end position="234"/>
    </location>
</feature>
<dbReference type="Pfam" id="PF02896">
    <property type="entry name" value="PEP-utilizers_C"/>
    <property type="match status" value="1"/>
</dbReference>
<evidence type="ECO:0000256" key="2">
    <source>
        <dbReference type="ARBA" id="ARBA00007837"/>
    </source>
</evidence>
<dbReference type="InterPro" id="IPR000121">
    <property type="entry name" value="PEP_util_C"/>
</dbReference>
<dbReference type="Pfam" id="PF00391">
    <property type="entry name" value="PEP-utilizers"/>
    <property type="match status" value="1"/>
</dbReference>
<evidence type="ECO:0000313" key="13">
    <source>
        <dbReference type="EMBL" id="OXN01159.1"/>
    </source>
</evidence>
<comment type="similarity">
    <text evidence="2">Belongs to the PEP-utilizing enzyme family.</text>
</comment>
<dbReference type="Pfam" id="PF05524">
    <property type="entry name" value="PEP-utilisers_N"/>
    <property type="match status" value="1"/>
</dbReference>
<protein>
    <recommendedName>
        <fullName evidence="3">Phosphoenolpyruvate-protein phosphotransferase</fullName>
    </recommendedName>
    <alternativeName>
        <fullName evidence="8">Phosphotransferase system, enzyme I</fullName>
    </alternativeName>
</protein>
<dbReference type="InterPro" id="IPR008731">
    <property type="entry name" value="PTS_EIN"/>
</dbReference>
<dbReference type="InterPro" id="IPR040442">
    <property type="entry name" value="Pyrv_kinase-like_dom_sf"/>
</dbReference>
<dbReference type="Proteomes" id="UP000215433">
    <property type="component" value="Unassembled WGS sequence"/>
</dbReference>
<dbReference type="OrthoDB" id="9765468at2"/>
<evidence type="ECO:0000256" key="3">
    <source>
        <dbReference type="ARBA" id="ARBA00016544"/>
    </source>
</evidence>
<evidence type="ECO:0000313" key="14">
    <source>
        <dbReference type="Proteomes" id="UP000215433"/>
    </source>
</evidence>
<dbReference type="SUPFAM" id="SSF52009">
    <property type="entry name" value="Phosphohistidine domain"/>
    <property type="match status" value="1"/>
</dbReference>
<dbReference type="Gene3D" id="3.20.20.60">
    <property type="entry name" value="Phosphoenolpyruvate-binding domains"/>
    <property type="match status" value="1"/>
</dbReference>
<gene>
    <name evidence="13" type="ORF">Tam10B_0557</name>
</gene>
<evidence type="ECO:0000256" key="9">
    <source>
        <dbReference type="SAM" id="MobiDB-lite"/>
    </source>
</evidence>
<dbReference type="SUPFAM" id="SSF51621">
    <property type="entry name" value="Phosphoenolpyruvate/pyruvate domain"/>
    <property type="match status" value="1"/>
</dbReference>
<evidence type="ECO:0000256" key="6">
    <source>
        <dbReference type="ARBA" id="ARBA00022777"/>
    </source>
</evidence>
<dbReference type="Gene3D" id="1.10.274.10">
    <property type="entry name" value="PtsI, HPr-binding domain"/>
    <property type="match status" value="1"/>
</dbReference>
<evidence type="ECO:0000259" key="10">
    <source>
        <dbReference type="Pfam" id="PF00391"/>
    </source>
</evidence>
<evidence type="ECO:0000256" key="8">
    <source>
        <dbReference type="ARBA" id="ARBA00033235"/>
    </source>
</evidence>
<dbReference type="PRINTS" id="PR01736">
    <property type="entry name" value="PHPHTRNFRASE"/>
</dbReference>
<evidence type="ECO:0000256" key="5">
    <source>
        <dbReference type="ARBA" id="ARBA00022723"/>
    </source>
</evidence>
<evidence type="ECO:0000259" key="12">
    <source>
        <dbReference type="Pfam" id="PF05524"/>
    </source>
</evidence>
<dbReference type="InterPro" id="IPR036618">
    <property type="entry name" value="PtsI_HPr-bd_sf"/>
</dbReference>
<dbReference type="InterPro" id="IPR008279">
    <property type="entry name" value="PEP-util_enz_mobile_dom"/>
</dbReference>
<dbReference type="GO" id="GO:0016301">
    <property type="term" value="F:kinase activity"/>
    <property type="evidence" value="ECO:0007669"/>
    <property type="project" value="UniProtKB-KW"/>
</dbReference>
<feature type="region of interest" description="Disordered" evidence="9">
    <location>
        <begin position="289"/>
        <end position="315"/>
    </location>
</feature>
<reference evidence="13 14" key="1">
    <citation type="submission" date="2017-05" db="EMBL/GenBank/DDBJ databases">
        <title>Bifidobacterium vansinderenii sp. nov.</title>
        <authorList>
            <person name="Lugli G.A."/>
            <person name="Duranti S."/>
            <person name="Mangifesta M."/>
        </authorList>
    </citation>
    <scope>NUCLEOTIDE SEQUENCE [LARGE SCALE GENOMIC DNA]</scope>
    <source>
        <strain evidence="13 14">Tam10B</strain>
    </source>
</reference>